<protein>
    <submittedName>
        <fullName evidence="2">Uncharacterized protein</fullName>
    </submittedName>
</protein>
<accession>A0A6C0J0S4</accession>
<evidence type="ECO:0000313" key="2">
    <source>
        <dbReference type="EMBL" id="QHT98459.1"/>
    </source>
</evidence>
<proteinExistence type="predicted"/>
<dbReference type="AlphaFoldDB" id="A0A6C0J0S4"/>
<feature type="transmembrane region" description="Helical" evidence="1">
    <location>
        <begin position="12"/>
        <end position="32"/>
    </location>
</feature>
<keyword evidence="1" id="KW-0472">Membrane</keyword>
<organism evidence="2">
    <name type="scientific">viral metagenome</name>
    <dbReference type="NCBI Taxonomy" id="1070528"/>
    <lineage>
        <taxon>unclassified sequences</taxon>
        <taxon>metagenomes</taxon>
        <taxon>organismal metagenomes</taxon>
    </lineage>
</organism>
<keyword evidence="1" id="KW-0812">Transmembrane</keyword>
<reference evidence="2" key="1">
    <citation type="journal article" date="2020" name="Nature">
        <title>Giant virus diversity and host interactions through global metagenomics.</title>
        <authorList>
            <person name="Schulz F."/>
            <person name="Roux S."/>
            <person name="Paez-Espino D."/>
            <person name="Jungbluth S."/>
            <person name="Walsh D.A."/>
            <person name="Denef V.J."/>
            <person name="McMahon K.D."/>
            <person name="Konstantinidis K.T."/>
            <person name="Eloe-Fadrosh E.A."/>
            <person name="Kyrpides N.C."/>
            <person name="Woyke T."/>
        </authorList>
    </citation>
    <scope>NUCLEOTIDE SEQUENCE</scope>
    <source>
        <strain evidence="2">GVMAG-M-3300025652-16</strain>
    </source>
</reference>
<keyword evidence="1" id="KW-1133">Transmembrane helix</keyword>
<name>A0A6C0J0S4_9ZZZZ</name>
<sequence length="105" mass="11164">MFNLNLNKSDRNALMAIAVLMTLIFVLSFMTVKTVNYQPRPITITPVSEESLFDLKPDLECTAGSGKEDSPYSVGLTPGGLCGAQKLVGDHAGYDIVDGIGGSLI</sequence>
<dbReference type="EMBL" id="MN740292">
    <property type="protein sequence ID" value="QHT98459.1"/>
    <property type="molecule type" value="Genomic_DNA"/>
</dbReference>
<evidence type="ECO:0000256" key="1">
    <source>
        <dbReference type="SAM" id="Phobius"/>
    </source>
</evidence>